<name>A0A0L8G349_OCTBM</name>
<dbReference type="AlphaFoldDB" id="A0A0L8G349"/>
<accession>A0A0L8G349</accession>
<dbReference type="EMBL" id="KQ424168">
    <property type="protein sequence ID" value="KOF71451.1"/>
    <property type="molecule type" value="Genomic_DNA"/>
</dbReference>
<protein>
    <submittedName>
        <fullName evidence="1">Uncharacterized protein</fullName>
    </submittedName>
</protein>
<gene>
    <name evidence="1" type="ORF">OCBIM_22001055mg</name>
</gene>
<reference evidence="1" key="1">
    <citation type="submission" date="2015-07" db="EMBL/GenBank/DDBJ databases">
        <title>MeaNS - Measles Nucleotide Surveillance Program.</title>
        <authorList>
            <person name="Tran T."/>
            <person name="Druce J."/>
        </authorList>
    </citation>
    <scope>NUCLEOTIDE SEQUENCE</scope>
    <source>
        <strain evidence="1">UCB-OBI-ISO-001</strain>
        <tissue evidence="1">Gonad</tissue>
    </source>
</reference>
<proteinExistence type="predicted"/>
<sequence>MNTLASGGLLFDRLASCSRVGVLYLNTLKIQIRSNLMSMYTHNRKVLRKVISEMCLI</sequence>
<organism evidence="1">
    <name type="scientific">Octopus bimaculoides</name>
    <name type="common">California two-spotted octopus</name>
    <dbReference type="NCBI Taxonomy" id="37653"/>
    <lineage>
        <taxon>Eukaryota</taxon>
        <taxon>Metazoa</taxon>
        <taxon>Spiralia</taxon>
        <taxon>Lophotrochozoa</taxon>
        <taxon>Mollusca</taxon>
        <taxon>Cephalopoda</taxon>
        <taxon>Coleoidea</taxon>
        <taxon>Octopodiformes</taxon>
        <taxon>Octopoda</taxon>
        <taxon>Incirrata</taxon>
        <taxon>Octopodidae</taxon>
        <taxon>Octopus</taxon>
    </lineage>
</organism>
<evidence type="ECO:0000313" key="1">
    <source>
        <dbReference type="EMBL" id="KOF71451.1"/>
    </source>
</evidence>